<reference evidence="1" key="1">
    <citation type="journal article" date="2015" name="Nature">
        <title>Complex archaea that bridge the gap between prokaryotes and eukaryotes.</title>
        <authorList>
            <person name="Spang A."/>
            <person name="Saw J.H."/>
            <person name="Jorgensen S.L."/>
            <person name="Zaremba-Niedzwiedzka K."/>
            <person name="Martijn J."/>
            <person name="Lind A.E."/>
            <person name="van Eijk R."/>
            <person name="Schleper C."/>
            <person name="Guy L."/>
            <person name="Ettema T.J."/>
        </authorList>
    </citation>
    <scope>NUCLEOTIDE SEQUENCE</scope>
</reference>
<protein>
    <submittedName>
        <fullName evidence="1">Uncharacterized protein</fullName>
    </submittedName>
</protein>
<proteinExistence type="predicted"/>
<name>A0A0F9NY16_9ZZZZ</name>
<gene>
    <name evidence="1" type="ORF">LCGC14_0895820</name>
</gene>
<sequence length="212" mass="24096">MAHLSIVIGAQYSRLTVRSLAGYSKNRNCMYLCECVCGGTKSVSARNLHIGSVRSCGCLARESSRKTRWLKHGHRSRGMSPTYSSWMGMMQRCYRKRHPAYHRYGGRGITVCPAWHDFVAFKIDMGIRPDGLSLDRRDNDKGYDLGNCRWVTSKEQSRNRTNNHILTCDGKSLCISEWAECTGLKKTTIRERISRGWTTRDALTIPAGGRRQ</sequence>
<accession>A0A0F9NY16</accession>
<organism evidence="1">
    <name type="scientific">marine sediment metagenome</name>
    <dbReference type="NCBI Taxonomy" id="412755"/>
    <lineage>
        <taxon>unclassified sequences</taxon>
        <taxon>metagenomes</taxon>
        <taxon>ecological metagenomes</taxon>
    </lineage>
</organism>
<dbReference type="EMBL" id="LAZR01002889">
    <property type="protein sequence ID" value="KKN24355.1"/>
    <property type="molecule type" value="Genomic_DNA"/>
</dbReference>
<comment type="caution">
    <text evidence="1">The sequence shown here is derived from an EMBL/GenBank/DDBJ whole genome shotgun (WGS) entry which is preliminary data.</text>
</comment>
<dbReference type="AlphaFoldDB" id="A0A0F9NY16"/>
<evidence type="ECO:0000313" key="1">
    <source>
        <dbReference type="EMBL" id="KKN24355.1"/>
    </source>
</evidence>